<dbReference type="InterPro" id="IPR053140">
    <property type="entry name" value="GDSL_Rv0518-like"/>
</dbReference>
<proteinExistence type="predicted"/>
<protein>
    <submittedName>
        <fullName evidence="2">GDSL family lipase</fullName>
    </submittedName>
</protein>
<dbReference type="PANTHER" id="PTHR43784:SF2">
    <property type="entry name" value="GDSL-LIKE LIPASE_ACYLHYDROLASE, PUTATIVE (AFU_ORTHOLOGUE AFUA_2G00820)-RELATED"/>
    <property type="match status" value="1"/>
</dbReference>
<evidence type="ECO:0000259" key="1">
    <source>
        <dbReference type="Pfam" id="PF13472"/>
    </source>
</evidence>
<dbReference type="SUPFAM" id="SSF52266">
    <property type="entry name" value="SGNH hydrolase"/>
    <property type="match status" value="1"/>
</dbReference>
<reference evidence="2 3" key="1">
    <citation type="submission" date="2021-04" db="EMBL/GenBank/DDBJ databases">
        <title>Nocardia tengchongensis.</title>
        <authorList>
            <person name="Zhuang k."/>
            <person name="Ran Y."/>
            <person name="Li W."/>
        </authorList>
    </citation>
    <scope>NUCLEOTIDE SEQUENCE [LARGE SCALE GENOMIC DNA]</scope>
    <source>
        <strain evidence="2 3">CFH S0057</strain>
    </source>
</reference>
<dbReference type="EMBL" id="CP074371">
    <property type="protein sequence ID" value="QVI25033.1"/>
    <property type="molecule type" value="Genomic_DNA"/>
</dbReference>
<dbReference type="PANTHER" id="PTHR43784">
    <property type="entry name" value="GDSL-LIKE LIPASE/ACYLHYDROLASE, PUTATIVE (AFU_ORTHOLOGUE AFUA_2G00820)-RELATED"/>
    <property type="match status" value="1"/>
</dbReference>
<evidence type="ECO:0000313" key="2">
    <source>
        <dbReference type="EMBL" id="QVI25033.1"/>
    </source>
</evidence>
<dbReference type="InterPro" id="IPR013830">
    <property type="entry name" value="SGNH_hydro"/>
</dbReference>
<name>A0ABX8CYX2_9NOCA</name>
<dbReference type="Pfam" id="PF13472">
    <property type="entry name" value="Lipase_GDSL_2"/>
    <property type="match status" value="1"/>
</dbReference>
<dbReference type="Gene3D" id="3.40.50.1110">
    <property type="entry name" value="SGNH hydrolase"/>
    <property type="match status" value="1"/>
</dbReference>
<sequence length="392" mass="40760">MAAPSDTFGVADPSMVPQVVVGGQTFRLIATPHRGGSEVRIHLSNQNRPVPVEFAHVTIAEQAAGATVRADTVREVSFDGSSGVTVPAGGEVVSDPIALSFEAFQPLAVSAYAPGLAVLPTEHFNANATSYYSLPLAGDAAADPSGAALPLSTTSMPFLSGLDVRAPATVSTIVAFGDSITDGYVGGTYLSIPQDPAVVDRNARYPDFLQHRLDEAGLPFTVVDAGISGNRVTRDGLIPQFGPAGVARLQRDAIDRAGVSDVIVLEGINDLGVPIGVDYDQLVAGYTDLIAQLHAAGLAVHLGTLLPAGNALSDGIATLPLAAPVRQRVNAWIRSQTRSDSVIEFDAALRDPADPEVLAPRYAGADNLHPNPAGYRAMAEAVDLSAFRGRCR</sequence>
<dbReference type="InterPro" id="IPR036514">
    <property type="entry name" value="SGNH_hydro_sf"/>
</dbReference>
<gene>
    <name evidence="2" type="ORF">KHQ06_20910</name>
</gene>
<accession>A0ABX8CYX2</accession>
<dbReference type="Proteomes" id="UP000683310">
    <property type="component" value="Chromosome"/>
</dbReference>
<keyword evidence="3" id="KW-1185">Reference proteome</keyword>
<evidence type="ECO:0000313" key="3">
    <source>
        <dbReference type="Proteomes" id="UP000683310"/>
    </source>
</evidence>
<feature type="domain" description="SGNH hydrolase-type esterase" evidence="1">
    <location>
        <begin position="175"/>
        <end position="377"/>
    </location>
</feature>
<organism evidence="2 3">
    <name type="scientific">Nocardia tengchongensis</name>
    <dbReference type="NCBI Taxonomy" id="2055889"/>
    <lineage>
        <taxon>Bacteria</taxon>
        <taxon>Bacillati</taxon>
        <taxon>Actinomycetota</taxon>
        <taxon>Actinomycetes</taxon>
        <taxon>Mycobacteriales</taxon>
        <taxon>Nocardiaceae</taxon>
        <taxon>Nocardia</taxon>
    </lineage>
</organism>